<evidence type="ECO:0000256" key="1">
    <source>
        <dbReference type="SAM" id="MobiDB-lite"/>
    </source>
</evidence>
<keyword evidence="5" id="KW-1185">Reference proteome</keyword>
<feature type="region of interest" description="Disordered" evidence="1">
    <location>
        <begin position="590"/>
        <end position="609"/>
    </location>
</feature>
<feature type="signal peptide" evidence="3">
    <location>
        <begin position="1"/>
        <end position="18"/>
    </location>
</feature>
<evidence type="ECO:0000256" key="2">
    <source>
        <dbReference type="SAM" id="Phobius"/>
    </source>
</evidence>
<sequence>MAAVVAMLLAGGTPGAYADPNTDAGAGGAPIDAPTLSLGDLGQGQTLSFDGAADTTSATLSFPVPQGLAPLALNAVLQLPVTLRSGNLVVTQNDRTISRIDLPLTDQSPVVVPLAGAEVSGNYLTATFTITAIPLDKYCWDPLHPVRLTYSSITFGGTEAIPTTVSAFVPPVLRKLTIAVPPRPSQAESNAAVQLAAAMVTKFGGQNPDVAVVPLPDGATALPAPSAPLERQVVIKEGPNKGLSLQGSGVPSLVVSGQGDELTNQARLLADDSLRYALSPRAVAGPLPYRLRLAGNTTTLAQVGQSDLQSVGMWPSVGITLDQARFGHPLHAVRLHVIGSYTPLSNVMGGEVRISVAGQTLDRWPVENTGVIDRWVEIPDKLLGRSTTVEVSINSTGFQGGCGEYLGIHLRIDGSTTVAVSPANPPLPAGFRSLPQTLMPRVKIGFGDKDTFLDTVRAIQIVVGLQRFSPVPLTTSVTGLQDAIASPDPAVLVAADGWSDKNIALPISSDNGRIDIQAQSPEGNPLTLTLDPAIQYGSLQTVFDGKRTLLIATSNGVPAQLDELLGWLSGGAGRWSGLDGRAIISVPGQAPVTVPNEPSEVTAPQADAAGDSSTGSWAWWVAGGVVAVAALGALAILLSSRKTS</sequence>
<evidence type="ECO:0000313" key="5">
    <source>
        <dbReference type="Proteomes" id="UP000467249"/>
    </source>
</evidence>
<dbReference type="EMBL" id="AP022620">
    <property type="protein sequence ID" value="BBZ79651.1"/>
    <property type="molecule type" value="Genomic_DNA"/>
</dbReference>
<accession>A0A6N4WKK7</accession>
<gene>
    <name evidence="4" type="ORF">MANY_49880</name>
</gene>
<name>A0A6N4WKK7_9MYCO</name>
<feature type="chain" id="PRO_5026712301" evidence="3">
    <location>
        <begin position="19"/>
        <end position="644"/>
    </location>
</feature>
<keyword evidence="2" id="KW-1133">Transmembrane helix</keyword>
<reference evidence="4 5" key="1">
    <citation type="journal article" date="2019" name="Emerg. Microbes Infect.">
        <title>Comprehensive subspecies identification of 175 nontuberculous mycobacteria species based on 7547 genomic profiles.</title>
        <authorList>
            <person name="Matsumoto Y."/>
            <person name="Kinjo T."/>
            <person name="Motooka D."/>
            <person name="Nabeya D."/>
            <person name="Jung N."/>
            <person name="Uechi K."/>
            <person name="Horii T."/>
            <person name="Iida T."/>
            <person name="Fujita J."/>
            <person name="Nakamura S."/>
        </authorList>
    </citation>
    <scope>NUCLEOTIDE SEQUENCE [LARGE SCALE GENOMIC DNA]</scope>
    <source>
        <strain evidence="4 5">JCM 30275</strain>
    </source>
</reference>
<keyword evidence="2" id="KW-0812">Transmembrane</keyword>
<organism evidence="4 5">
    <name type="scientific">Mycolicibacterium anyangense</name>
    <dbReference type="NCBI Taxonomy" id="1431246"/>
    <lineage>
        <taxon>Bacteria</taxon>
        <taxon>Bacillati</taxon>
        <taxon>Actinomycetota</taxon>
        <taxon>Actinomycetes</taxon>
        <taxon>Mycobacteriales</taxon>
        <taxon>Mycobacteriaceae</taxon>
        <taxon>Mycolicibacterium</taxon>
    </lineage>
</organism>
<dbReference type="AlphaFoldDB" id="A0A6N4WKK7"/>
<proteinExistence type="predicted"/>
<dbReference type="KEGG" id="many:MANY_49880"/>
<evidence type="ECO:0000313" key="4">
    <source>
        <dbReference type="EMBL" id="BBZ79651.1"/>
    </source>
</evidence>
<evidence type="ECO:0000256" key="3">
    <source>
        <dbReference type="SAM" id="SignalP"/>
    </source>
</evidence>
<keyword evidence="3" id="KW-0732">Signal</keyword>
<dbReference type="Proteomes" id="UP000467249">
    <property type="component" value="Chromosome"/>
</dbReference>
<feature type="transmembrane region" description="Helical" evidence="2">
    <location>
        <begin position="617"/>
        <end position="638"/>
    </location>
</feature>
<protein>
    <submittedName>
        <fullName evidence="4">Membrane protein</fullName>
    </submittedName>
</protein>
<keyword evidence="2" id="KW-0472">Membrane</keyword>